<name>A0A6M3K5S9_9ZZZZ</name>
<proteinExistence type="predicted"/>
<reference evidence="2" key="1">
    <citation type="submission" date="2020-03" db="EMBL/GenBank/DDBJ databases">
        <title>The deep terrestrial virosphere.</title>
        <authorList>
            <person name="Holmfeldt K."/>
            <person name="Nilsson E."/>
            <person name="Simone D."/>
            <person name="Lopez-Fernandez M."/>
            <person name="Wu X."/>
            <person name="de Brujin I."/>
            <person name="Lundin D."/>
            <person name="Andersson A."/>
            <person name="Bertilsson S."/>
            <person name="Dopson M."/>
        </authorList>
    </citation>
    <scope>NUCLEOTIDE SEQUENCE</scope>
    <source>
        <strain evidence="2">MM415A01354</strain>
        <strain evidence="1">MM415B00651</strain>
    </source>
</reference>
<dbReference type="EMBL" id="MT141490">
    <property type="protein sequence ID" value="QJA63102.1"/>
    <property type="molecule type" value="Genomic_DNA"/>
</dbReference>
<dbReference type="Pfam" id="PF20911">
    <property type="entry name" value="GP7"/>
    <property type="match status" value="1"/>
</dbReference>
<sequence>MTAALTSTYLTLADWAQRQKPTGGVDQVIEVLAASNPILADANVMEGNLPTGHRSTQRTSQPTGTWRLLNYGVASEKSTTEQVTDLCGILEAYSTLDVDEASLNGDEAAFRASEDNAFVSGLSSTAATALFYGNQNDNPEQMHGLSPRYNNTSGTYASQIITGGSADTDNTSIWIVTWGPNTCSLIYPKGSKAGLTTEDLGKQLVRDSSNRTYQAYVTKFQWKLGLTLRDYRYVIRICNIDSSLLTSDAATGADLLDKMLDGYYARPTVDLGKMAKTFIYCNKRVAKFLHKQAQNKSNVNLTLDAPAGKPVVSFLDAPIRVCDNITVAEDLVGA</sequence>
<dbReference type="NCBIfam" id="NF045672">
    <property type="entry name" value="MCP_gp7_epsi_15"/>
    <property type="match status" value="1"/>
</dbReference>
<organism evidence="2">
    <name type="scientific">viral metagenome</name>
    <dbReference type="NCBI Taxonomy" id="1070528"/>
    <lineage>
        <taxon>unclassified sequences</taxon>
        <taxon>metagenomes</taxon>
        <taxon>organismal metagenomes</taxon>
    </lineage>
</organism>
<gene>
    <name evidence="2" type="ORF">MM415A01354_0009</name>
    <name evidence="1" type="ORF">MM415B00651_0017</name>
</gene>
<protein>
    <submittedName>
        <fullName evidence="2">Putative major capsid protein</fullName>
    </submittedName>
</protein>
<dbReference type="EMBL" id="MT142268">
    <property type="protein sequence ID" value="QJA77188.1"/>
    <property type="molecule type" value="Genomic_DNA"/>
</dbReference>
<evidence type="ECO:0000313" key="1">
    <source>
        <dbReference type="EMBL" id="QJA63102.1"/>
    </source>
</evidence>
<evidence type="ECO:0000313" key="2">
    <source>
        <dbReference type="EMBL" id="QJA77188.1"/>
    </source>
</evidence>
<dbReference type="InterPro" id="IPR048813">
    <property type="entry name" value="GP7-like"/>
</dbReference>
<accession>A0A6M3K5S9</accession>
<dbReference type="AlphaFoldDB" id="A0A6M3K5S9"/>